<accession>A0A443NG75</accession>
<organism evidence="1 2">
    <name type="scientific">Cinnamomum micranthum f. kanehirae</name>
    <dbReference type="NCBI Taxonomy" id="337451"/>
    <lineage>
        <taxon>Eukaryota</taxon>
        <taxon>Viridiplantae</taxon>
        <taxon>Streptophyta</taxon>
        <taxon>Embryophyta</taxon>
        <taxon>Tracheophyta</taxon>
        <taxon>Spermatophyta</taxon>
        <taxon>Magnoliopsida</taxon>
        <taxon>Magnoliidae</taxon>
        <taxon>Laurales</taxon>
        <taxon>Lauraceae</taxon>
        <taxon>Cinnamomum</taxon>
    </lineage>
</organism>
<evidence type="ECO:0000313" key="1">
    <source>
        <dbReference type="EMBL" id="RWR77494.1"/>
    </source>
</evidence>
<reference evidence="1 2" key="1">
    <citation type="journal article" date="2019" name="Nat. Plants">
        <title>Stout camphor tree genome fills gaps in understanding of flowering plant genome evolution.</title>
        <authorList>
            <person name="Chaw S.M."/>
            <person name="Liu Y.C."/>
            <person name="Wu Y.W."/>
            <person name="Wang H.Y."/>
            <person name="Lin C.I."/>
            <person name="Wu C.S."/>
            <person name="Ke H.M."/>
            <person name="Chang L.Y."/>
            <person name="Hsu C.Y."/>
            <person name="Yang H.T."/>
            <person name="Sudianto E."/>
            <person name="Hsu M.H."/>
            <person name="Wu K.P."/>
            <person name="Wang L.N."/>
            <person name="Leebens-Mack J.H."/>
            <person name="Tsai I.J."/>
        </authorList>
    </citation>
    <scope>NUCLEOTIDE SEQUENCE [LARGE SCALE GENOMIC DNA]</scope>
    <source>
        <strain evidence="2">cv. Chaw 1501</strain>
        <tissue evidence="1">Young leaves</tissue>
    </source>
</reference>
<dbReference type="PANTHER" id="PTHR35286">
    <property type="entry name" value="EXPRESSED PROTEIN"/>
    <property type="match status" value="1"/>
</dbReference>
<protein>
    <recommendedName>
        <fullName evidence="3">FK506-binding protein 5-like protein</fullName>
    </recommendedName>
</protein>
<evidence type="ECO:0008006" key="3">
    <source>
        <dbReference type="Google" id="ProtNLM"/>
    </source>
</evidence>
<sequence length="197" mass="22914">MNLKKNLANNAFVWYIRSNHAAATSISRRKREVEIYLKMRTTYKYLLSFLLHNPPIKTQPLSSFLHQKTSTLRKVPSSKMSLPYDLFLSLFLESLVLDSFLVPDESRMGYVASEEMNIEREVTHAIVTGDTASLRPNSGQPVMIGGHNISVRCYSERGADHRVWEWHGHIMTYDEENGYSLEYIFGNFYERMPDRQE</sequence>
<name>A0A443NG75_9MAGN</name>
<keyword evidence="2" id="KW-1185">Reference proteome</keyword>
<dbReference type="OrthoDB" id="1904011at2759"/>
<dbReference type="Proteomes" id="UP000283530">
    <property type="component" value="Unassembled WGS sequence"/>
</dbReference>
<dbReference type="AlphaFoldDB" id="A0A443NG75"/>
<evidence type="ECO:0000313" key="2">
    <source>
        <dbReference type="Proteomes" id="UP000283530"/>
    </source>
</evidence>
<dbReference type="EMBL" id="QPKB01000002">
    <property type="protein sequence ID" value="RWR77494.1"/>
    <property type="molecule type" value="Genomic_DNA"/>
</dbReference>
<gene>
    <name evidence="1" type="ORF">CKAN_00598200</name>
</gene>
<dbReference type="PANTHER" id="PTHR35286:SF1">
    <property type="entry name" value="EXPRESSED PROTEIN"/>
    <property type="match status" value="1"/>
</dbReference>
<proteinExistence type="predicted"/>
<comment type="caution">
    <text evidence="1">The sequence shown here is derived from an EMBL/GenBank/DDBJ whole genome shotgun (WGS) entry which is preliminary data.</text>
</comment>